<name>A0A523BCX0_9CREN</name>
<feature type="transmembrane region" description="Helical" evidence="1">
    <location>
        <begin position="12"/>
        <end position="31"/>
    </location>
</feature>
<protein>
    <submittedName>
        <fullName evidence="2">Uncharacterized protein</fullName>
    </submittedName>
</protein>
<dbReference type="EMBL" id="QNVI01000042">
    <property type="protein sequence ID" value="TDA38778.1"/>
    <property type="molecule type" value="Genomic_DNA"/>
</dbReference>
<proteinExistence type="predicted"/>
<accession>A0A523BCX0</accession>
<evidence type="ECO:0000313" key="3">
    <source>
        <dbReference type="Proteomes" id="UP000317265"/>
    </source>
</evidence>
<evidence type="ECO:0000256" key="1">
    <source>
        <dbReference type="SAM" id="Phobius"/>
    </source>
</evidence>
<sequence length="71" mass="8390">MLLQKLIKRFKLLWIYIITASSLPFSYILSLNCNFLCFSCPLSGLYIIFYPIIILAIIFVKLIRKIKNFKI</sequence>
<keyword evidence="1" id="KW-1133">Transmembrane helix</keyword>
<reference evidence="2 3" key="1">
    <citation type="journal article" date="2019" name="Nat. Microbiol.">
        <title>Expanding anaerobic alkane metabolism in the domain of Archaea.</title>
        <authorList>
            <person name="Wang Y."/>
            <person name="Wegener G."/>
            <person name="Hou J."/>
            <person name="Wang F."/>
            <person name="Xiao X."/>
        </authorList>
    </citation>
    <scope>NUCLEOTIDE SEQUENCE [LARGE SCALE GENOMIC DNA]</scope>
    <source>
        <strain evidence="2">WYZ-LMO11</strain>
    </source>
</reference>
<feature type="transmembrane region" description="Helical" evidence="1">
    <location>
        <begin position="43"/>
        <end position="63"/>
    </location>
</feature>
<dbReference type="AlphaFoldDB" id="A0A523BCX0"/>
<organism evidence="2 3">
    <name type="scientific">Thermoproteota archaeon</name>
    <dbReference type="NCBI Taxonomy" id="2056631"/>
    <lineage>
        <taxon>Archaea</taxon>
        <taxon>Thermoproteota</taxon>
    </lineage>
</organism>
<keyword evidence="1" id="KW-0472">Membrane</keyword>
<gene>
    <name evidence="2" type="ORF">DSO09_03590</name>
</gene>
<keyword evidence="1" id="KW-0812">Transmembrane</keyword>
<evidence type="ECO:0000313" key="2">
    <source>
        <dbReference type="EMBL" id="TDA38778.1"/>
    </source>
</evidence>
<dbReference type="Proteomes" id="UP000317265">
    <property type="component" value="Unassembled WGS sequence"/>
</dbReference>
<comment type="caution">
    <text evidence="2">The sequence shown here is derived from an EMBL/GenBank/DDBJ whole genome shotgun (WGS) entry which is preliminary data.</text>
</comment>